<comment type="caution">
    <text evidence="4">The sequence shown here is derived from an EMBL/GenBank/DDBJ whole genome shotgun (WGS) entry which is preliminary data.</text>
</comment>
<gene>
    <name evidence="4" type="ORF">BFN67_14540</name>
</gene>
<evidence type="ECO:0000259" key="3">
    <source>
        <dbReference type="Pfam" id="PF07987"/>
    </source>
</evidence>
<evidence type="ECO:0000256" key="1">
    <source>
        <dbReference type="SAM" id="MobiDB-lite"/>
    </source>
</evidence>
<dbReference type="Gene3D" id="2.60.40.2230">
    <property type="entry name" value="Uncharacterised protein YcnI-like PF07987, DUF1775"/>
    <property type="match status" value="1"/>
</dbReference>
<feature type="signal peptide" evidence="2">
    <location>
        <begin position="1"/>
        <end position="28"/>
    </location>
</feature>
<evidence type="ECO:0000313" key="5">
    <source>
        <dbReference type="Proteomes" id="UP000191905"/>
    </source>
</evidence>
<accession>A0A1V8RTJ0</accession>
<sequence length="179" mass="19585">MRNRFMLAGFRPLFAAGFLLAGAPAAFAHVTLETGEAAIGSSYKAVLRVPHGCEGKATTAIRVKMPEGFIAVKPMPKPGWKLETVRGKYAAPYQLWGETVTEGVLEVKWSGGDLPDEFYDEFVMRGQLSADLPAGEKLYFPVVQECGEAAERWIEIPQAGESEDSLEKPAPAITLRRKK</sequence>
<feature type="chain" id="PRO_5012664025" description="YncI copper-binding domain-containing protein" evidence="2">
    <location>
        <begin position="29"/>
        <end position="179"/>
    </location>
</feature>
<dbReference type="CDD" id="cd08545">
    <property type="entry name" value="YcnI_like"/>
    <property type="match status" value="1"/>
</dbReference>
<name>A0A1V8RTJ0_9HYPH</name>
<evidence type="ECO:0000256" key="2">
    <source>
        <dbReference type="SAM" id="SignalP"/>
    </source>
</evidence>
<keyword evidence="2" id="KW-0732">Signal</keyword>
<dbReference type="RefSeq" id="WP_425349752.1">
    <property type="nucleotide sequence ID" value="NZ_MDET01000008.1"/>
</dbReference>
<dbReference type="AlphaFoldDB" id="A0A1V8RTJ0"/>
<organism evidence="4 5">
    <name type="scientific">Manganibacter manganicus</name>
    <dbReference type="NCBI Taxonomy" id="1873176"/>
    <lineage>
        <taxon>Bacteria</taxon>
        <taxon>Pseudomonadati</taxon>
        <taxon>Pseudomonadota</taxon>
        <taxon>Alphaproteobacteria</taxon>
        <taxon>Hyphomicrobiales</taxon>
        <taxon>Phyllobacteriaceae</taxon>
        <taxon>Manganibacter</taxon>
    </lineage>
</organism>
<evidence type="ECO:0000313" key="4">
    <source>
        <dbReference type="EMBL" id="OQM76349.1"/>
    </source>
</evidence>
<feature type="region of interest" description="Disordered" evidence="1">
    <location>
        <begin position="158"/>
        <end position="179"/>
    </location>
</feature>
<dbReference type="InterPro" id="IPR012533">
    <property type="entry name" value="YcnI-copper_dom"/>
</dbReference>
<protein>
    <recommendedName>
        <fullName evidence="3">YncI copper-binding domain-containing protein</fullName>
    </recommendedName>
</protein>
<dbReference type="Pfam" id="PF07987">
    <property type="entry name" value="DUF1775"/>
    <property type="match status" value="1"/>
</dbReference>
<feature type="domain" description="YncI copper-binding" evidence="3">
    <location>
        <begin position="29"/>
        <end position="175"/>
    </location>
</feature>
<dbReference type="STRING" id="1873176.BFN67_14540"/>
<reference evidence="4 5" key="1">
    <citation type="journal article" date="2016" name="Int. J. Syst. Evol. Microbiol.">
        <title>Pseudaminobacter manganicus sp. nov., isolated from sludge of a manganese mine.</title>
        <authorList>
            <person name="Li J."/>
            <person name="Huang J."/>
            <person name="Liao S."/>
            <person name="Wang G."/>
        </authorList>
    </citation>
    <scope>NUCLEOTIDE SEQUENCE [LARGE SCALE GENOMIC DNA]</scope>
    <source>
        <strain evidence="4 5">JH-7</strain>
    </source>
</reference>
<dbReference type="EMBL" id="MDET01000008">
    <property type="protein sequence ID" value="OQM76349.1"/>
    <property type="molecule type" value="Genomic_DNA"/>
</dbReference>
<proteinExistence type="predicted"/>
<dbReference type="InterPro" id="IPR038507">
    <property type="entry name" value="YcnI-like_sf"/>
</dbReference>
<dbReference type="Proteomes" id="UP000191905">
    <property type="component" value="Unassembled WGS sequence"/>
</dbReference>
<keyword evidence="5" id="KW-1185">Reference proteome</keyword>